<dbReference type="InterPro" id="IPR036875">
    <property type="entry name" value="Znf_CCHC_sf"/>
</dbReference>
<dbReference type="Proteomes" id="UP001160148">
    <property type="component" value="Unassembled WGS sequence"/>
</dbReference>
<comment type="caution">
    <text evidence="1">The sequence shown here is derived from an EMBL/GenBank/DDBJ whole genome shotgun (WGS) entry which is preliminary data.</text>
</comment>
<keyword evidence="2" id="KW-1185">Reference proteome</keyword>
<protein>
    <submittedName>
        <fullName evidence="1">Uncharacterized protein</fullName>
    </submittedName>
</protein>
<dbReference type="SUPFAM" id="SSF57756">
    <property type="entry name" value="Retrovirus zinc finger-like domains"/>
    <property type="match status" value="1"/>
</dbReference>
<dbReference type="GO" id="GO:0008270">
    <property type="term" value="F:zinc ion binding"/>
    <property type="evidence" value="ECO:0007669"/>
    <property type="project" value="InterPro"/>
</dbReference>
<proteinExistence type="predicted"/>
<dbReference type="GO" id="GO:0003676">
    <property type="term" value="F:nucleic acid binding"/>
    <property type="evidence" value="ECO:0007669"/>
    <property type="project" value="InterPro"/>
</dbReference>
<evidence type="ECO:0000313" key="2">
    <source>
        <dbReference type="Proteomes" id="UP001160148"/>
    </source>
</evidence>
<name>A0AAV0XTV5_9HEMI</name>
<sequence length="158" mass="17542">MDQNPELGLVKEDVVSLFKKGPKMGNLVWWVCSFRPITHKTLVGKSLFVGLSGCRVVEYFDVNSCFKCQGFGHMAIRYKALEHTFERCAAKGHRAINCKDAPVKCANCGLAALSGHKDCSALHKASIRVALISILARNYGVFDILCSRVEHEREPSRS</sequence>
<organism evidence="1 2">
    <name type="scientific">Macrosiphum euphorbiae</name>
    <name type="common">potato aphid</name>
    <dbReference type="NCBI Taxonomy" id="13131"/>
    <lineage>
        <taxon>Eukaryota</taxon>
        <taxon>Metazoa</taxon>
        <taxon>Ecdysozoa</taxon>
        <taxon>Arthropoda</taxon>
        <taxon>Hexapoda</taxon>
        <taxon>Insecta</taxon>
        <taxon>Pterygota</taxon>
        <taxon>Neoptera</taxon>
        <taxon>Paraneoptera</taxon>
        <taxon>Hemiptera</taxon>
        <taxon>Sternorrhyncha</taxon>
        <taxon>Aphidomorpha</taxon>
        <taxon>Aphidoidea</taxon>
        <taxon>Aphididae</taxon>
        <taxon>Macrosiphini</taxon>
        <taxon>Macrosiphum</taxon>
    </lineage>
</organism>
<dbReference type="AlphaFoldDB" id="A0AAV0XTV5"/>
<accession>A0AAV0XTV5</accession>
<gene>
    <name evidence="1" type="ORF">MEUPH1_LOCUS24923</name>
</gene>
<dbReference type="EMBL" id="CARXXK010000572">
    <property type="protein sequence ID" value="CAI6370842.1"/>
    <property type="molecule type" value="Genomic_DNA"/>
</dbReference>
<reference evidence="1 2" key="1">
    <citation type="submission" date="2023-01" db="EMBL/GenBank/DDBJ databases">
        <authorList>
            <person name="Whitehead M."/>
        </authorList>
    </citation>
    <scope>NUCLEOTIDE SEQUENCE [LARGE SCALE GENOMIC DNA]</scope>
</reference>
<evidence type="ECO:0000313" key="1">
    <source>
        <dbReference type="EMBL" id="CAI6370842.1"/>
    </source>
</evidence>